<dbReference type="Proteomes" id="UP001293593">
    <property type="component" value="Unassembled WGS sequence"/>
</dbReference>
<name>A0AAE1JP90_9FABA</name>
<dbReference type="Pfam" id="PF03372">
    <property type="entry name" value="Exo_endo_phos"/>
    <property type="match status" value="1"/>
</dbReference>
<dbReference type="SUPFAM" id="SSF56219">
    <property type="entry name" value="DNase I-like"/>
    <property type="match status" value="1"/>
</dbReference>
<sequence>MKLLSWNCQGLGRALTVKNLRDLVSKFRPSILFLMETKMCSGKLKRIKRKCGFEQEITVDPRGLTGGLSVWWHDSITITVMYQSKNIIHVIAEANGLSVPNFISFVYGLPKEGARRGVWNTMRGLAAGVRGSWLVVGDFNDLLSQSEKEGVTQDRCARLSIFKPLYLTVTCWI</sequence>
<dbReference type="Gene3D" id="3.60.10.10">
    <property type="entry name" value="Endonuclease/exonuclease/phosphatase"/>
    <property type="match status" value="1"/>
</dbReference>
<organism evidence="2 3">
    <name type="scientific">Acacia crassicarpa</name>
    <name type="common">northern wattle</name>
    <dbReference type="NCBI Taxonomy" id="499986"/>
    <lineage>
        <taxon>Eukaryota</taxon>
        <taxon>Viridiplantae</taxon>
        <taxon>Streptophyta</taxon>
        <taxon>Embryophyta</taxon>
        <taxon>Tracheophyta</taxon>
        <taxon>Spermatophyta</taxon>
        <taxon>Magnoliopsida</taxon>
        <taxon>eudicotyledons</taxon>
        <taxon>Gunneridae</taxon>
        <taxon>Pentapetalae</taxon>
        <taxon>rosids</taxon>
        <taxon>fabids</taxon>
        <taxon>Fabales</taxon>
        <taxon>Fabaceae</taxon>
        <taxon>Caesalpinioideae</taxon>
        <taxon>mimosoid clade</taxon>
        <taxon>Acacieae</taxon>
        <taxon>Acacia</taxon>
    </lineage>
</organism>
<dbReference type="InterPro" id="IPR036691">
    <property type="entry name" value="Endo/exonu/phosph_ase_sf"/>
</dbReference>
<evidence type="ECO:0000259" key="1">
    <source>
        <dbReference type="Pfam" id="PF03372"/>
    </source>
</evidence>
<evidence type="ECO:0000313" key="3">
    <source>
        <dbReference type="Proteomes" id="UP001293593"/>
    </source>
</evidence>
<comment type="caution">
    <text evidence="2">The sequence shown here is derived from an EMBL/GenBank/DDBJ whole genome shotgun (WGS) entry which is preliminary data.</text>
</comment>
<dbReference type="InterPro" id="IPR005135">
    <property type="entry name" value="Endo/exonuclease/phosphatase"/>
</dbReference>
<dbReference type="AlphaFoldDB" id="A0AAE1JP90"/>
<dbReference type="PANTHER" id="PTHR35218">
    <property type="entry name" value="RNASE H DOMAIN-CONTAINING PROTEIN"/>
    <property type="match status" value="1"/>
</dbReference>
<evidence type="ECO:0000313" key="2">
    <source>
        <dbReference type="EMBL" id="KAK4274572.1"/>
    </source>
</evidence>
<proteinExistence type="predicted"/>
<dbReference type="PANTHER" id="PTHR35218:SF9">
    <property type="entry name" value="ENDONUCLEASE_EXONUCLEASE_PHOSPHATASE DOMAIN-CONTAINING PROTEIN"/>
    <property type="match status" value="1"/>
</dbReference>
<keyword evidence="3" id="KW-1185">Reference proteome</keyword>
<dbReference type="GO" id="GO:0003824">
    <property type="term" value="F:catalytic activity"/>
    <property type="evidence" value="ECO:0007669"/>
    <property type="project" value="InterPro"/>
</dbReference>
<dbReference type="EMBL" id="JAWXYG010000004">
    <property type="protein sequence ID" value="KAK4274572.1"/>
    <property type="molecule type" value="Genomic_DNA"/>
</dbReference>
<gene>
    <name evidence="2" type="ORF">QN277_017771</name>
</gene>
<feature type="domain" description="Endonuclease/exonuclease/phosphatase" evidence="1">
    <location>
        <begin position="4"/>
        <end position="143"/>
    </location>
</feature>
<protein>
    <recommendedName>
        <fullName evidence="1">Endonuclease/exonuclease/phosphatase domain-containing protein</fullName>
    </recommendedName>
</protein>
<accession>A0AAE1JP90</accession>
<reference evidence="2" key="1">
    <citation type="submission" date="2023-10" db="EMBL/GenBank/DDBJ databases">
        <title>Chromosome-level genome of the transformable northern wattle, Acacia crassicarpa.</title>
        <authorList>
            <person name="Massaro I."/>
            <person name="Sinha N.R."/>
            <person name="Poethig S."/>
            <person name="Leichty A.R."/>
        </authorList>
    </citation>
    <scope>NUCLEOTIDE SEQUENCE</scope>
    <source>
        <strain evidence="2">Acra3RX</strain>
        <tissue evidence="2">Leaf</tissue>
    </source>
</reference>